<dbReference type="OrthoDB" id="2951834at2759"/>
<accession>A0A9W8ZIP7</accession>
<keyword evidence="2" id="KW-1185">Reference proteome</keyword>
<protein>
    <submittedName>
        <fullName evidence="1">Uncharacterized protein</fullName>
    </submittedName>
</protein>
<dbReference type="EMBL" id="JAPEVA010000010">
    <property type="protein sequence ID" value="KAJ4409803.1"/>
    <property type="molecule type" value="Genomic_DNA"/>
</dbReference>
<sequence>MSLSQFLPVLIKTNDPEFVEKIVGERKGPKPNYSFISQSRSANGSILKRIAGSLISMEIEMYMCHNHLDGESFAAFLLPASSMKEFLGRPSSPLWCMWTMQASVSFKLINTFSHTHEAALSKLVQPWIDWFLPQHFFGVTTEPALPQELSSQLRKRLLGDYAASGHLQKIQSLAHGGSERVQATDWRGAAERFCMAER</sequence>
<organism evidence="1 2">
    <name type="scientific">Didymella pomorum</name>
    <dbReference type="NCBI Taxonomy" id="749634"/>
    <lineage>
        <taxon>Eukaryota</taxon>
        <taxon>Fungi</taxon>
        <taxon>Dikarya</taxon>
        <taxon>Ascomycota</taxon>
        <taxon>Pezizomycotina</taxon>
        <taxon>Dothideomycetes</taxon>
        <taxon>Pleosporomycetidae</taxon>
        <taxon>Pleosporales</taxon>
        <taxon>Pleosporineae</taxon>
        <taxon>Didymellaceae</taxon>
        <taxon>Didymella</taxon>
    </lineage>
</organism>
<dbReference type="AlphaFoldDB" id="A0A9W8ZIP7"/>
<name>A0A9W8ZIP7_9PLEO</name>
<evidence type="ECO:0000313" key="1">
    <source>
        <dbReference type="EMBL" id="KAJ4409803.1"/>
    </source>
</evidence>
<comment type="caution">
    <text evidence="1">The sequence shown here is derived from an EMBL/GenBank/DDBJ whole genome shotgun (WGS) entry which is preliminary data.</text>
</comment>
<dbReference type="Proteomes" id="UP001140510">
    <property type="component" value="Unassembled WGS sequence"/>
</dbReference>
<proteinExistence type="predicted"/>
<gene>
    <name evidence="1" type="ORF">N0V91_002277</name>
</gene>
<evidence type="ECO:0000313" key="2">
    <source>
        <dbReference type="Proteomes" id="UP001140510"/>
    </source>
</evidence>
<reference evidence="1" key="1">
    <citation type="submission" date="2022-10" db="EMBL/GenBank/DDBJ databases">
        <title>Tapping the CABI collections for fungal endophytes: first genome assemblies for Collariella, Neodidymelliopsis, Ascochyta clinopodiicola, Didymella pomorum, Didymosphaeria variabile, Neocosmospora piperis and Neocucurbitaria cava.</title>
        <authorList>
            <person name="Hill R."/>
        </authorList>
    </citation>
    <scope>NUCLEOTIDE SEQUENCE</scope>
    <source>
        <strain evidence="1">IMI 355091</strain>
    </source>
</reference>